<dbReference type="Proteomes" id="UP000461730">
    <property type="component" value="Unassembled WGS sequence"/>
</dbReference>
<accession>A0A7K1U308</accession>
<keyword evidence="2" id="KW-1185">Reference proteome</keyword>
<protein>
    <recommendedName>
        <fullName evidence="3">Lipoprotein</fullName>
    </recommendedName>
</protein>
<dbReference type="RefSeq" id="WP_157306180.1">
    <property type="nucleotide sequence ID" value="NZ_WRXN01000004.1"/>
</dbReference>
<proteinExistence type="predicted"/>
<gene>
    <name evidence="1" type="ORF">GO493_10810</name>
</gene>
<dbReference type="EMBL" id="WRXN01000004">
    <property type="protein sequence ID" value="MVT08754.1"/>
    <property type="molecule type" value="Genomic_DNA"/>
</dbReference>
<dbReference type="PROSITE" id="PS51257">
    <property type="entry name" value="PROKAR_LIPOPROTEIN"/>
    <property type="match status" value="1"/>
</dbReference>
<evidence type="ECO:0000313" key="2">
    <source>
        <dbReference type="Proteomes" id="UP000461730"/>
    </source>
</evidence>
<name>A0A7K1U308_9BACT</name>
<sequence>MKQHTFLIVLVLVGFSSCKPKKAIKFKEAIVQKERTAFAIIVGKEGPAEKRRYSLVENDFKGAALATDEEERALDSLIRDIQILSTEGVKQGEQLKNAAVDYYTAVKELEAYSRKEIEQQTISFGPDGEIKLKAQDSLYRLGVNKEKLYNEVYKKEAVFQEALQKFEIANNM</sequence>
<evidence type="ECO:0000313" key="1">
    <source>
        <dbReference type="EMBL" id="MVT08754.1"/>
    </source>
</evidence>
<reference evidence="1 2" key="1">
    <citation type="submission" date="2019-12" db="EMBL/GenBank/DDBJ databases">
        <title>Chitinophaga sp. strain ysch24 (GDMCC 1.1355), whole genome shotgun sequence.</title>
        <authorList>
            <person name="Zhang X."/>
        </authorList>
    </citation>
    <scope>NUCLEOTIDE SEQUENCE [LARGE SCALE GENOMIC DNA]</scope>
    <source>
        <strain evidence="2">ysch24</strain>
    </source>
</reference>
<evidence type="ECO:0008006" key="3">
    <source>
        <dbReference type="Google" id="ProtNLM"/>
    </source>
</evidence>
<dbReference type="AlphaFoldDB" id="A0A7K1U308"/>
<organism evidence="1 2">
    <name type="scientific">Chitinophaga tropicalis</name>
    <dbReference type="NCBI Taxonomy" id="2683588"/>
    <lineage>
        <taxon>Bacteria</taxon>
        <taxon>Pseudomonadati</taxon>
        <taxon>Bacteroidota</taxon>
        <taxon>Chitinophagia</taxon>
        <taxon>Chitinophagales</taxon>
        <taxon>Chitinophagaceae</taxon>
        <taxon>Chitinophaga</taxon>
    </lineage>
</organism>
<comment type="caution">
    <text evidence="1">The sequence shown here is derived from an EMBL/GenBank/DDBJ whole genome shotgun (WGS) entry which is preliminary data.</text>
</comment>